<dbReference type="EC" id="5.3.3.12" evidence="8"/>
<dbReference type="GO" id="GO:0004167">
    <property type="term" value="F:dopachrome isomerase activity"/>
    <property type="evidence" value="ECO:0007669"/>
    <property type="project" value="UniProtKB-EC"/>
</dbReference>
<evidence type="ECO:0000313" key="14">
    <source>
        <dbReference type="WBParaSite" id="Hba_01388"/>
    </source>
</evidence>
<dbReference type="GO" id="GO:0050178">
    <property type="term" value="F:phenylpyruvate tautomerase activity"/>
    <property type="evidence" value="ECO:0007669"/>
    <property type="project" value="UniProtKB-EC"/>
</dbReference>
<evidence type="ECO:0000256" key="11">
    <source>
        <dbReference type="ARBA" id="ARBA00041912"/>
    </source>
</evidence>
<evidence type="ECO:0000256" key="10">
    <source>
        <dbReference type="ARBA" id="ARBA00041631"/>
    </source>
</evidence>
<evidence type="ECO:0000256" key="12">
    <source>
        <dbReference type="ARBA" id="ARBA00042730"/>
    </source>
</evidence>
<dbReference type="AlphaFoldDB" id="A0A1I7W9Q9"/>
<evidence type="ECO:0000256" key="5">
    <source>
        <dbReference type="ARBA" id="ARBA00023235"/>
    </source>
</evidence>
<evidence type="ECO:0000256" key="3">
    <source>
        <dbReference type="ARBA" id="ARBA00022514"/>
    </source>
</evidence>
<dbReference type="Gene3D" id="3.30.429.10">
    <property type="entry name" value="Macrophage Migration Inhibitory Factor"/>
    <property type="match status" value="1"/>
</dbReference>
<dbReference type="GO" id="GO:0005125">
    <property type="term" value="F:cytokine activity"/>
    <property type="evidence" value="ECO:0007669"/>
    <property type="project" value="UniProtKB-KW"/>
</dbReference>
<dbReference type="PANTHER" id="PTHR11954">
    <property type="entry name" value="D-DOPACHROME DECARBOXYLASE"/>
    <property type="match status" value="1"/>
</dbReference>
<dbReference type="InterPro" id="IPR014347">
    <property type="entry name" value="Tautomerase/MIF_sf"/>
</dbReference>
<organism evidence="13 14">
    <name type="scientific">Heterorhabditis bacteriophora</name>
    <name type="common">Entomopathogenic nematode worm</name>
    <dbReference type="NCBI Taxonomy" id="37862"/>
    <lineage>
        <taxon>Eukaryota</taxon>
        <taxon>Metazoa</taxon>
        <taxon>Ecdysozoa</taxon>
        <taxon>Nematoda</taxon>
        <taxon>Chromadorea</taxon>
        <taxon>Rhabditida</taxon>
        <taxon>Rhabditina</taxon>
        <taxon>Rhabditomorpha</taxon>
        <taxon>Strongyloidea</taxon>
        <taxon>Heterorhabditidae</taxon>
        <taxon>Heterorhabditis</taxon>
    </lineage>
</organism>
<keyword evidence="13" id="KW-1185">Reference proteome</keyword>
<evidence type="ECO:0000256" key="1">
    <source>
        <dbReference type="ARBA" id="ARBA00004613"/>
    </source>
</evidence>
<evidence type="ECO:0000256" key="9">
    <source>
        <dbReference type="ARBA" id="ARBA00039086"/>
    </source>
</evidence>
<evidence type="ECO:0000256" key="2">
    <source>
        <dbReference type="ARBA" id="ARBA00005851"/>
    </source>
</evidence>
<name>A0A1I7W9Q9_HETBA</name>
<dbReference type="SUPFAM" id="SSF55331">
    <property type="entry name" value="Tautomerase/MIF"/>
    <property type="match status" value="1"/>
</dbReference>
<dbReference type="Proteomes" id="UP000095283">
    <property type="component" value="Unplaced"/>
</dbReference>
<evidence type="ECO:0000256" key="6">
    <source>
        <dbReference type="ARBA" id="ARBA00036735"/>
    </source>
</evidence>
<dbReference type="WBParaSite" id="Hba_01388">
    <property type="protein sequence ID" value="Hba_01388"/>
    <property type="gene ID" value="Hba_01388"/>
</dbReference>
<dbReference type="Pfam" id="PF01187">
    <property type="entry name" value="MIF"/>
    <property type="match status" value="1"/>
</dbReference>
<accession>A0A1I7W9Q9</accession>
<dbReference type="PANTHER" id="PTHR11954:SF6">
    <property type="entry name" value="MACROPHAGE MIGRATION INHIBITORY FACTOR"/>
    <property type="match status" value="1"/>
</dbReference>
<comment type="similarity">
    <text evidence="2">Belongs to the MIF family.</text>
</comment>
<dbReference type="GO" id="GO:0005615">
    <property type="term" value="C:extracellular space"/>
    <property type="evidence" value="ECO:0007669"/>
    <property type="project" value="UniProtKB-KW"/>
</dbReference>
<sequence length="117" mass="12897">MPVFSLNTNVHQSKISGELLKELSASVARILGKPESIHKITCFVKTNYFKYVAVHIQGDQTMYFGGSDAPCAVGVLKSIGGVGGKVNNDHAKVLFALLKDYLQIDGERYIEDFILDY</sequence>
<protein>
    <recommendedName>
        <fullName evidence="12">L-dopachrome isomerase</fullName>
        <ecNumber evidence="9">5.3.2.1</ecNumber>
        <ecNumber evidence="8">5.3.3.12</ecNumber>
    </recommendedName>
    <alternativeName>
        <fullName evidence="10">L-dopachrome tautomerase</fullName>
    </alternativeName>
    <alternativeName>
        <fullName evidence="11">Phenylpyruvate tautomerase</fullName>
    </alternativeName>
</protein>
<evidence type="ECO:0000313" key="13">
    <source>
        <dbReference type="Proteomes" id="UP000095283"/>
    </source>
</evidence>
<comment type="catalytic activity">
    <reaction evidence="7">
        <text>L-dopachrome = 5,6-dihydroxyindole-2-carboxylate</text>
        <dbReference type="Rhea" id="RHEA:13041"/>
        <dbReference type="ChEBI" id="CHEBI:16875"/>
        <dbReference type="ChEBI" id="CHEBI:57509"/>
        <dbReference type="EC" id="5.3.3.12"/>
    </reaction>
</comment>
<evidence type="ECO:0000256" key="7">
    <source>
        <dbReference type="ARBA" id="ARBA00036823"/>
    </source>
</evidence>
<keyword evidence="3" id="KW-0202">Cytokine</keyword>
<keyword evidence="4" id="KW-0964">Secreted</keyword>
<keyword evidence="5" id="KW-0413">Isomerase</keyword>
<comment type="catalytic activity">
    <reaction evidence="6">
        <text>3-phenylpyruvate = enol-phenylpyruvate</text>
        <dbReference type="Rhea" id="RHEA:17097"/>
        <dbReference type="ChEBI" id="CHEBI:16815"/>
        <dbReference type="ChEBI" id="CHEBI:18005"/>
        <dbReference type="EC" id="5.3.2.1"/>
    </reaction>
</comment>
<reference evidence="14" key="1">
    <citation type="submission" date="2016-11" db="UniProtKB">
        <authorList>
            <consortium name="WormBaseParasite"/>
        </authorList>
    </citation>
    <scope>IDENTIFICATION</scope>
</reference>
<dbReference type="InterPro" id="IPR001398">
    <property type="entry name" value="Macrophage_inhib_fac"/>
</dbReference>
<dbReference type="EC" id="5.3.2.1" evidence="9"/>
<evidence type="ECO:0000256" key="8">
    <source>
        <dbReference type="ARBA" id="ARBA00038932"/>
    </source>
</evidence>
<comment type="subcellular location">
    <subcellularLocation>
        <location evidence="1">Secreted</location>
    </subcellularLocation>
</comment>
<evidence type="ECO:0000256" key="4">
    <source>
        <dbReference type="ARBA" id="ARBA00022525"/>
    </source>
</evidence>
<proteinExistence type="inferred from homology"/>